<dbReference type="SUPFAM" id="SSF57716">
    <property type="entry name" value="Glucocorticoid receptor-like (DNA-binding domain)"/>
    <property type="match status" value="1"/>
</dbReference>
<keyword evidence="8" id="KW-1185">Reference proteome</keyword>
<dbReference type="PANTHER" id="PTHR23101">
    <property type="entry name" value="RAB GDP/GTP EXCHANGE FACTOR"/>
    <property type="match status" value="1"/>
</dbReference>
<dbReference type="Pfam" id="PF02204">
    <property type="entry name" value="VPS9"/>
    <property type="match status" value="1"/>
</dbReference>
<dbReference type="InterPro" id="IPR045046">
    <property type="entry name" value="Vps9-like"/>
</dbReference>
<dbReference type="InterPro" id="IPR002653">
    <property type="entry name" value="Znf_A20"/>
</dbReference>
<reference evidence="6" key="2">
    <citation type="submission" date="2007-04" db="EMBL/GenBank/DDBJ databases">
        <title>The genome of the human body louse.</title>
        <authorList>
            <consortium name="The Human Body Louse Genome Consortium"/>
            <person name="Kirkness E."/>
            <person name="Walenz B."/>
            <person name="Hass B."/>
            <person name="Bruggner R."/>
            <person name="Strausberg R."/>
        </authorList>
    </citation>
    <scope>NUCLEOTIDE SEQUENCE</scope>
    <source>
        <strain evidence="6">USDA</strain>
    </source>
</reference>
<dbReference type="SMART" id="SM00167">
    <property type="entry name" value="VPS9"/>
    <property type="match status" value="1"/>
</dbReference>
<protein>
    <submittedName>
        <fullName evidence="6 7">Rab5 GDP/GTP exchange factor, putative</fullName>
    </submittedName>
</protein>
<dbReference type="SUPFAM" id="SSF109993">
    <property type="entry name" value="VPS9 domain"/>
    <property type="match status" value="1"/>
</dbReference>
<dbReference type="OMA" id="GHYQANV"/>
<dbReference type="GO" id="GO:0003677">
    <property type="term" value="F:DNA binding"/>
    <property type="evidence" value="ECO:0007669"/>
    <property type="project" value="InterPro"/>
</dbReference>
<dbReference type="PROSITE" id="PS51036">
    <property type="entry name" value="ZF_A20"/>
    <property type="match status" value="1"/>
</dbReference>
<reference evidence="6" key="1">
    <citation type="submission" date="2007-04" db="EMBL/GenBank/DDBJ databases">
        <title>Annotation of Pediculus humanus corporis strain USDA.</title>
        <authorList>
            <person name="Kirkness E."/>
            <person name="Hannick L."/>
            <person name="Hass B."/>
            <person name="Bruggner R."/>
            <person name="Lawson D."/>
            <person name="Bidwell S."/>
            <person name="Joardar V."/>
            <person name="Caler E."/>
            <person name="Walenz B."/>
            <person name="Inman J."/>
            <person name="Schobel S."/>
            <person name="Galinsky K."/>
            <person name="Amedeo P."/>
            <person name="Strausberg R."/>
        </authorList>
    </citation>
    <scope>NUCLEOTIDE SEQUENCE</scope>
    <source>
        <strain evidence="6">USDA</strain>
    </source>
</reference>
<dbReference type="InterPro" id="IPR037191">
    <property type="entry name" value="VPS9_dom_sf"/>
</dbReference>
<dbReference type="GO" id="GO:0016192">
    <property type="term" value="P:vesicle-mediated transport"/>
    <property type="evidence" value="ECO:0007669"/>
    <property type="project" value="InterPro"/>
</dbReference>
<dbReference type="EMBL" id="AAZO01000737">
    <property type="status" value="NOT_ANNOTATED_CDS"/>
    <property type="molecule type" value="Genomic_DNA"/>
</dbReference>
<dbReference type="SMART" id="SM00259">
    <property type="entry name" value="ZnF_A20"/>
    <property type="match status" value="1"/>
</dbReference>
<evidence type="ECO:0000313" key="6">
    <source>
        <dbReference type="EMBL" id="EEB10752.1"/>
    </source>
</evidence>
<dbReference type="GO" id="GO:0030139">
    <property type="term" value="C:endocytic vesicle"/>
    <property type="evidence" value="ECO:0007669"/>
    <property type="project" value="TreeGrafter"/>
</dbReference>
<dbReference type="EMBL" id="DS235032">
    <property type="protein sequence ID" value="EEB10752.1"/>
    <property type="molecule type" value="Genomic_DNA"/>
</dbReference>
<evidence type="ECO:0000313" key="7">
    <source>
        <dbReference type="EnsemblMetazoa" id="PHUM062980-PA"/>
    </source>
</evidence>
<dbReference type="Proteomes" id="UP000009046">
    <property type="component" value="Unassembled WGS sequence"/>
</dbReference>
<dbReference type="CTD" id="8231042"/>
<dbReference type="Pfam" id="PF18151">
    <property type="entry name" value="DUF5601"/>
    <property type="match status" value="1"/>
</dbReference>
<dbReference type="PANTHER" id="PTHR23101:SF122">
    <property type="entry name" value="RABAPTIN-5-ASSOCIATED EXCHANGE FACTOR FOR RAB5"/>
    <property type="match status" value="1"/>
</dbReference>
<dbReference type="GO" id="GO:0005085">
    <property type="term" value="F:guanyl-nucleotide exchange factor activity"/>
    <property type="evidence" value="ECO:0007669"/>
    <property type="project" value="InterPro"/>
</dbReference>
<evidence type="ECO:0000313" key="8">
    <source>
        <dbReference type="Proteomes" id="UP000009046"/>
    </source>
</evidence>
<sequence length="630" mass="71846">MFSTKSPSLRVNEKDLICKNNCGYYGNPVWDGYCSICHKNLPKNDKDASFARKERNDDKLLQFNKIQKNKTKQNLDKRSTGTFKKISSLISKPSSTSTTRRTDFTNESFHENEELQKIDEEYFQMFDASKRSVFSDVKKQLRNILNYALKGDKTIDELSEVIQNSYKIFAKRMEGTLIYAETNQHEKEVLLDYFEKYLTTCLYDLLFSSPATNDDEKDLAVQNRIRQLSWVGTKHLDCAIDETNAEVRDLVYNAIMDLLGLDSAKAPQDKLGCVVKCCRSIFILLQQSVGGPASADEFLPALIFIVLKANPARFKSNVNYITKFCNESRLMAGEGGYYFTNLCCALSFIENLTAESLSMVQDEFDHYMSGDFILPNAWDSGVFMLESMHLMNEHFSTFDDLFVRQKNLISNATMLRNDMLSFLQEVTTSASNILKRTPLEVRRKKMLPNLDYEDPKIKDLPSPITPEIVQHVKIEPKLREELTAECNLFAETLKLSEDLKFPLIESKSMEDLKLKYVNYDIDLSDLSTDNSSAEDDSKISRSLLQYSMMDGGDIQNSKQLPTDLNIVPENSLIDSSDSPTSTNLWLPSPLKPTQGVFFTNTNDIPSIPCFTGEFQSTNQESQFKQDNSKV</sequence>
<dbReference type="GO" id="GO:0005829">
    <property type="term" value="C:cytosol"/>
    <property type="evidence" value="ECO:0007669"/>
    <property type="project" value="TreeGrafter"/>
</dbReference>
<dbReference type="InterPro" id="IPR003123">
    <property type="entry name" value="VPS9"/>
</dbReference>
<dbReference type="InParanoid" id="E0VBJ6"/>
<dbReference type="PROSITE" id="PS51205">
    <property type="entry name" value="VPS9"/>
    <property type="match status" value="1"/>
</dbReference>
<feature type="domain" description="A20-type" evidence="4">
    <location>
        <begin position="12"/>
        <end position="46"/>
    </location>
</feature>
<dbReference type="HOGENOM" id="CLU_018416_0_0_1"/>
<dbReference type="AlphaFoldDB" id="E0VBJ6"/>
<accession>E0VBJ6</accession>
<dbReference type="STRING" id="121224.E0VBJ6"/>
<evidence type="ECO:0000259" key="5">
    <source>
        <dbReference type="PROSITE" id="PS51205"/>
    </source>
</evidence>
<keyword evidence="3" id="KW-0862">Zinc</keyword>
<dbReference type="Gene3D" id="1.20.5.4770">
    <property type="match status" value="1"/>
</dbReference>
<dbReference type="Gene3D" id="1.20.1050.80">
    <property type="entry name" value="VPS9 domain"/>
    <property type="match status" value="1"/>
</dbReference>
<evidence type="ECO:0000256" key="2">
    <source>
        <dbReference type="ARBA" id="ARBA00022771"/>
    </source>
</evidence>
<gene>
    <name evidence="7" type="primary">8231042</name>
    <name evidence="6" type="ORF">Phum_PHUM062980</name>
</gene>
<dbReference type="InterPro" id="IPR041545">
    <property type="entry name" value="DUF5601"/>
</dbReference>
<dbReference type="Pfam" id="PF01754">
    <property type="entry name" value="zf-A20"/>
    <property type="match status" value="1"/>
</dbReference>
<feature type="domain" description="VPS9" evidence="5">
    <location>
        <begin position="215"/>
        <end position="358"/>
    </location>
</feature>
<evidence type="ECO:0000256" key="1">
    <source>
        <dbReference type="ARBA" id="ARBA00022723"/>
    </source>
</evidence>
<dbReference type="FunCoup" id="E0VBJ6">
    <property type="interactions" value="686"/>
</dbReference>
<dbReference type="VEuPathDB" id="VectorBase:PHUM062980"/>
<dbReference type="GO" id="GO:0031267">
    <property type="term" value="F:small GTPase binding"/>
    <property type="evidence" value="ECO:0007669"/>
    <property type="project" value="TreeGrafter"/>
</dbReference>
<dbReference type="GeneID" id="8231042"/>
<dbReference type="eggNOG" id="KOG2319">
    <property type="taxonomic scope" value="Eukaryota"/>
</dbReference>
<name>E0VBJ6_PEDHC</name>
<evidence type="ECO:0000259" key="4">
    <source>
        <dbReference type="PROSITE" id="PS51036"/>
    </source>
</evidence>
<dbReference type="EnsemblMetazoa" id="PHUM062980-RA">
    <property type="protein sequence ID" value="PHUM062980-PA"/>
    <property type="gene ID" value="PHUM062980"/>
</dbReference>
<dbReference type="RefSeq" id="XP_002423490.1">
    <property type="nucleotide sequence ID" value="XM_002423445.1"/>
</dbReference>
<proteinExistence type="predicted"/>
<dbReference type="KEGG" id="phu:Phum_PHUM062980"/>
<keyword evidence="1" id="KW-0479">Metal-binding</keyword>
<evidence type="ECO:0000256" key="3">
    <source>
        <dbReference type="ARBA" id="ARBA00022833"/>
    </source>
</evidence>
<dbReference type="Gene3D" id="1.10.246.120">
    <property type="match status" value="1"/>
</dbReference>
<organism>
    <name type="scientific">Pediculus humanus subsp. corporis</name>
    <name type="common">Body louse</name>
    <dbReference type="NCBI Taxonomy" id="121224"/>
    <lineage>
        <taxon>Eukaryota</taxon>
        <taxon>Metazoa</taxon>
        <taxon>Ecdysozoa</taxon>
        <taxon>Arthropoda</taxon>
        <taxon>Hexapoda</taxon>
        <taxon>Insecta</taxon>
        <taxon>Pterygota</taxon>
        <taxon>Neoptera</taxon>
        <taxon>Paraneoptera</taxon>
        <taxon>Psocodea</taxon>
        <taxon>Troctomorpha</taxon>
        <taxon>Phthiraptera</taxon>
        <taxon>Anoplura</taxon>
        <taxon>Pediculidae</taxon>
        <taxon>Pediculus</taxon>
    </lineage>
</organism>
<keyword evidence="2" id="KW-0863">Zinc-finger</keyword>
<dbReference type="OrthoDB" id="300289at2759"/>
<reference evidence="7" key="3">
    <citation type="submission" date="2020-05" db="UniProtKB">
        <authorList>
            <consortium name="EnsemblMetazoa"/>
        </authorList>
    </citation>
    <scope>IDENTIFICATION</scope>
    <source>
        <strain evidence="7">USDA</strain>
    </source>
</reference>
<dbReference type="GO" id="GO:0008270">
    <property type="term" value="F:zinc ion binding"/>
    <property type="evidence" value="ECO:0007669"/>
    <property type="project" value="UniProtKB-KW"/>
</dbReference>